<dbReference type="InParanoid" id="Q0UQF2"/>
<dbReference type="SUPFAM" id="SSF49695">
    <property type="entry name" value="gamma-Crystallin-like"/>
    <property type="match status" value="1"/>
</dbReference>
<dbReference type="AlphaFoldDB" id="Q0UQF2"/>
<dbReference type="HOGENOM" id="CLU_1563422_0_0_1"/>
<keyword evidence="1" id="KW-0732">Signal</keyword>
<reference evidence="3" key="1">
    <citation type="journal article" date="2007" name="Plant Cell">
        <title>Dothideomycete-plant interactions illuminated by genome sequencing and EST analysis of the wheat pathogen Stagonospora nodorum.</title>
        <authorList>
            <person name="Hane J.K."/>
            <person name="Lowe R.G."/>
            <person name="Solomon P.S."/>
            <person name="Tan K.C."/>
            <person name="Schoch C.L."/>
            <person name="Spatafora J.W."/>
            <person name="Crous P.W."/>
            <person name="Kodira C."/>
            <person name="Birren B.W."/>
            <person name="Galagan J.E."/>
            <person name="Torriani S.F."/>
            <person name="McDonald B.A."/>
            <person name="Oliver R.P."/>
        </authorList>
    </citation>
    <scope>NUCLEOTIDE SEQUENCE [LARGE SCALE GENOMIC DNA]</scope>
    <source>
        <strain evidence="3">SN15 / ATCC MYA-4574 / FGSC 10173</strain>
    </source>
</reference>
<feature type="signal peptide" evidence="1">
    <location>
        <begin position="1"/>
        <end position="17"/>
    </location>
</feature>
<organism evidence="2 3">
    <name type="scientific">Phaeosphaeria nodorum (strain SN15 / ATCC MYA-4574 / FGSC 10173)</name>
    <name type="common">Glume blotch fungus</name>
    <name type="synonym">Parastagonospora nodorum</name>
    <dbReference type="NCBI Taxonomy" id="321614"/>
    <lineage>
        <taxon>Eukaryota</taxon>
        <taxon>Fungi</taxon>
        <taxon>Dikarya</taxon>
        <taxon>Ascomycota</taxon>
        <taxon>Pezizomycotina</taxon>
        <taxon>Dothideomycetes</taxon>
        <taxon>Pleosporomycetidae</taxon>
        <taxon>Pleosporales</taxon>
        <taxon>Pleosporineae</taxon>
        <taxon>Phaeosphaeriaceae</taxon>
        <taxon>Parastagonospora</taxon>
    </lineage>
</organism>
<proteinExistence type="predicted"/>
<feature type="chain" id="PRO_5004178171" description="Ecp2 effector protein domain-containing protein" evidence="1">
    <location>
        <begin position="18"/>
        <end position="171"/>
    </location>
</feature>
<evidence type="ECO:0000313" key="3">
    <source>
        <dbReference type="Proteomes" id="UP000001055"/>
    </source>
</evidence>
<dbReference type="EMBL" id="CH445332">
    <property type="protein sequence ID" value="EAT87076.2"/>
    <property type="molecule type" value="Genomic_DNA"/>
</dbReference>
<sequence length="171" mass="18417">MQLFISVVALLSTLVTALPAPTYNDGRGATIYTSPNFQGDSTFVPGTSSYCGDLNNIFGNFDGRVRSIVVEKGYRCQFYIGHDCPANGSEYDCGSKDASDAITKFTASFARRSRGALMERKMIGECLGSKYEVAKSILSQGVGTEDIDSKVVFKLSATMLRCNDAVRSSAV</sequence>
<accession>Q0UQF2</accession>
<dbReference type="Proteomes" id="UP000001055">
    <property type="component" value="Unassembled WGS sequence"/>
</dbReference>
<dbReference type="RefSeq" id="XP_001796400.1">
    <property type="nucleotide sequence ID" value="XM_001796348.1"/>
</dbReference>
<dbReference type="VEuPathDB" id="FungiDB:JI435_060120"/>
<evidence type="ECO:0008006" key="4">
    <source>
        <dbReference type="Google" id="ProtNLM"/>
    </source>
</evidence>
<dbReference type="KEGG" id="pno:SNOG_06012"/>
<protein>
    <recommendedName>
        <fullName evidence="4">Ecp2 effector protein domain-containing protein</fullName>
    </recommendedName>
</protein>
<evidence type="ECO:0000256" key="1">
    <source>
        <dbReference type="SAM" id="SignalP"/>
    </source>
</evidence>
<dbReference type="InterPro" id="IPR011024">
    <property type="entry name" value="G_crystallin-like"/>
</dbReference>
<dbReference type="eggNOG" id="ENOG502TGGX">
    <property type="taxonomic scope" value="Eukaryota"/>
</dbReference>
<dbReference type="GeneID" id="5973277"/>
<name>Q0UQF2_PHANO</name>
<gene>
    <name evidence="2" type="ORF">SNOG_06012</name>
</gene>
<evidence type="ECO:0000313" key="2">
    <source>
        <dbReference type="EMBL" id="EAT87076.2"/>
    </source>
</evidence>
<dbReference type="Gene3D" id="2.60.20.10">
    <property type="entry name" value="Crystallins"/>
    <property type="match status" value="1"/>
</dbReference>